<feature type="transmembrane region" description="Helical" evidence="7">
    <location>
        <begin position="83"/>
        <end position="103"/>
    </location>
</feature>
<dbReference type="GO" id="GO:0005886">
    <property type="term" value="C:plasma membrane"/>
    <property type="evidence" value="ECO:0007669"/>
    <property type="project" value="UniProtKB-ARBA"/>
</dbReference>
<dbReference type="AlphaFoldDB" id="A0AAE1PDZ2"/>
<evidence type="ECO:0000256" key="7">
    <source>
        <dbReference type="SAM" id="Phobius"/>
    </source>
</evidence>
<feature type="transmembrane region" description="Helical" evidence="7">
    <location>
        <begin position="450"/>
        <end position="469"/>
    </location>
</feature>
<keyword evidence="5 7" id="KW-1133">Transmembrane helix</keyword>
<evidence type="ECO:0000256" key="4">
    <source>
        <dbReference type="ARBA" id="ARBA00022692"/>
    </source>
</evidence>
<dbReference type="EMBL" id="JAWZYT010002267">
    <property type="protein sequence ID" value="KAK4305485.1"/>
    <property type="molecule type" value="Genomic_DNA"/>
</dbReference>
<evidence type="ECO:0000256" key="3">
    <source>
        <dbReference type="ARBA" id="ARBA00022448"/>
    </source>
</evidence>
<keyword evidence="9" id="KW-1185">Reference proteome</keyword>
<reference evidence="8" key="1">
    <citation type="submission" date="2023-11" db="EMBL/GenBank/DDBJ databases">
        <title>Genome assemblies of two species of porcelain crab, Petrolisthes cinctipes and Petrolisthes manimaculis (Anomura: Porcellanidae).</title>
        <authorList>
            <person name="Angst P."/>
        </authorList>
    </citation>
    <scope>NUCLEOTIDE SEQUENCE</scope>
    <source>
        <strain evidence="8">PB745_02</strain>
        <tissue evidence="8">Gill</tissue>
    </source>
</reference>
<comment type="similarity">
    <text evidence="2">Belongs to the nucleobase:cation symporter-2 (NCS2) (TC 2.A.40) family.</text>
</comment>
<dbReference type="InterPro" id="IPR006042">
    <property type="entry name" value="Xan_ur_permease"/>
</dbReference>
<accession>A0AAE1PDZ2</accession>
<dbReference type="GO" id="GO:0022857">
    <property type="term" value="F:transmembrane transporter activity"/>
    <property type="evidence" value="ECO:0007669"/>
    <property type="project" value="InterPro"/>
</dbReference>
<dbReference type="InterPro" id="IPR006043">
    <property type="entry name" value="NCS2"/>
</dbReference>
<proteinExistence type="inferred from homology"/>
<feature type="transmembrane region" description="Helical" evidence="7">
    <location>
        <begin position="422"/>
        <end position="443"/>
    </location>
</feature>
<feature type="transmembrane region" description="Helical" evidence="7">
    <location>
        <begin position="246"/>
        <end position="272"/>
    </location>
</feature>
<feature type="transmembrane region" description="Helical" evidence="7">
    <location>
        <begin position="209"/>
        <end position="226"/>
    </location>
</feature>
<keyword evidence="3" id="KW-0813">Transport</keyword>
<gene>
    <name evidence="8" type="ORF">Pmani_022615</name>
</gene>
<feature type="transmembrane region" description="Helical" evidence="7">
    <location>
        <begin position="481"/>
        <end position="504"/>
    </location>
</feature>
<feature type="transmembrane region" description="Helical" evidence="7">
    <location>
        <begin position="50"/>
        <end position="71"/>
    </location>
</feature>
<dbReference type="PANTHER" id="PTHR11119">
    <property type="entry name" value="XANTHINE-URACIL / VITAMIN C PERMEASE FAMILY MEMBER"/>
    <property type="match status" value="1"/>
</dbReference>
<protein>
    <recommendedName>
        <fullName evidence="10">Solute carrier family 23 member 1</fullName>
    </recommendedName>
</protein>
<evidence type="ECO:0000313" key="9">
    <source>
        <dbReference type="Proteomes" id="UP001292094"/>
    </source>
</evidence>
<dbReference type="PROSITE" id="PS01116">
    <property type="entry name" value="XANTH_URACIL_PERMASE"/>
    <property type="match status" value="1"/>
</dbReference>
<dbReference type="Proteomes" id="UP001292094">
    <property type="component" value="Unassembled WGS sequence"/>
</dbReference>
<comment type="caution">
    <text evidence="8">The sequence shown here is derived from an EMBL/GenBank/DDBJ whole genome shotgun (WGS) entry which is preliminary data.</text>
</comment>
<evidence type="ECO:0000256" key="1">
    <source>
        <dbReference type="ARBA" id="ARBA00004141"/>
    </source>
</evidence>
<evidence type="ECO:0000256" key="6">
    <source>
        <dbReference type="ARBA" id="ARBA00023136"/>
    </source>
</evidence>
<evidence type="ECO:0000256" key="5">
    <source>
        <dbReference type="ARBA" id="ARBA00022989"/>
    </source>
</evidence>
<feature type="transmembrane region" description="Helical" evidence="7">
    <location>
        <begin position="115"/>
        <end position="135"/>
    </location>
</feature>
<organism evidence="8 9">
    <name type="scientific">Petrolisthes manimaculis</name>
    <dbReference type="NCBI Taxonomy" id="1843537"/>
    <lineage>
        <taxon>Eukaryota</taxon>
        <taxon>Metazoa</taxon>
        <taxon>Ecdysozoa</taxon>
        <taxon>Arthropoda</taxon>
        <taxon>Crustacea</taxon>
        <taxon>Multicrustacea</taxon>
        <taxon>Malacostraca</taxon>
        <taxon>Eumalacostraca</taxon>
        <taxon>Eucarida</taxon>
        <taxon>Decapoda</taxon>
        <taxon>Pleocyemata</taxon>
        <taxon>Anomura</taxon>
        <taxon>Galatheoidea</taxon>
        <taxon>Porcellanidae</taxon>
        <taxon>Petrolisthes</taxon>
    </lineage>
</organism>
<sequence length="572" mass="61511">MVSSDGDEGCKGEKVDEGVTLQKESCKNTDLLLYSVDDVPPWSLCCLLGLQHYLTMVGSTITIPFILTPLLCIEDTDPVRGQLVCTIIFVSGLITLLQTTLGVRLPIVQGGTASFLVPTMAILTTSFPPCADLPWANMTVGERQEEWQVRMREVQGAIAVSSLFQIIVGFSGLIGLLLTWITPLAIVPTITLVGLSLLRVAGRVASHHWGIAFMTMGLIIIFSQFLKNVSLPIPVYTKSKGCSISWIPVFKLFPVLLAVVLSWCLCVVLTLTDALPPHNKARTDLLTGLITDSPWFSLPYPGQWGVPTVSVAGVVGMLAGVLASVIDSIGDYYACARMAGAPPPPTHAVNRGIGVEGLGCMLGGLWGTGNGTSSYGSNIGVIGVTKVGSRRVVQVSGLIMLAFGMLGKVGTIFVTIPEPVMGGVFCVMFGMVAAVGLSTLQYVDLNSSRNLLVLGFSIFMGLAIPEWMRTNPDIINTGLPLLNQILTVLLKTSMFIGGFLGLLLDNTMPGTPEERGLIEWSAHLTTNKQQQQQNSTYDLPFGMQAIRKASWTRYIPFLPTYTGFTTKCCTRK</sequence>
<evidence type="ECO:0008006" key="10">
    <source>
        <dbReference type="Google" id="ProtNLM"/>
    </source>
</evidence>
<name>A0AAE1PDZ2_9EUCA</name>
<evidence type="ECO:0000256" key="2">
    <source>
        <dbReference type="ARBA" id="ARBA00008821"/>
    </source>
</evidence>
<keyword evidence="4 7" id="KW-0812">Transmembrane</keyword>
<evidence type="ECO:0000313" key="8">
    <source>
        <dbReference type="EMBL" id="KAK4305485.1"/>
    </source>
</evidence>
<keyword evidence="6 7" id="KW-0472">Membrane</keyword>
<feature type="transmembrane region" description="Helical" evidence="7">
    <location>
        <begin position="156"/>
        <end position="178"/>
    </location>
</feature>
<comment type="subcellular location">
    <subcellularLocation>
        <location evidence="1">Membrane</location>
        <topology evidence="1">Multi-pass membrane protein</topology>
    </subcellularLocation>
</comment>
<feature type="transmembrane region" description="Helical" evidence="7">
    <location>
        <begin position="395"/>
        <end position="416"/>
    </location>
</feature>
<dbReference type="Pfam" id="PF00860">
    <property type="entry name" value="Xan_ur_permease"/>
    <property type="match status" value="1"/>
</dbReference>